<evidence type="ECO:0000313" key="3">
    <source>
        <dbReference type="EMBL" id="OAO89904.1"/>
    </source>
</evidence>
<evidence type="ECO:0000313" key="4">
    <source>
        <dbReference type="EMBL" id="VYS66178.1"/>
    </source>
</evidence>
<reference evidence="5" key="1">
    <citation type="journal article" date="2016" name="Proc. Natl. Acad. Sci. U.S.A.">
        <title>Chromosome-level assembly of Arabidopsis thaliana Ler reveals the extent of translocation and inversion polymorphisms.</title>
        <authorList>
            <person name="Zapata L."/>
            <person name="Ding J."/>
            <person name="Willing E.M."/>
            <person name="Hartwig B."/>
            <person name="Bezdan D."/>
            <person name="Jiao W.B."/>
            <person name="Patel V."/>
            <person name="Velikkakam James G."/>
            <person name="Koornneef M."/>
            <person name="Ossowski S."/>
            <person name="Schneeberger K."/>
        </authorList>
    </citation>
    <scope>NUCLEOTIDE SEQUENCE [LARGE SCALE GENOMIC DNA]</scope>
    <source>
        <strain evidence="5">cv. Landsberg erecta</strain>
    </source>
</reference>
<dbReference type="AlphaFoldDB" id="A0A178U9K3"/>
<proteinExistence type="predicted"/>
<dbReference type="OMA" id="YVVGFHE"/>
<evidence type="ECO:0000313" key="7">
    <source>
        <dbReference type="Proteomes" id="UP000434276"/>
    </source>
</evidence>
<dbReference type="EMBL" id="LUHQ01000005">
    <property type="protein sequence ID" value="OAO89904.1"/>
    <property type="molecule type" value="Genomic_DNA"/>
</dbReference>
<dbReference type="Araport" id="AT5G07572"/>
<evidence type="ECO:0000313" key="2">
    <source>
        <dbReference type="EMBL" id="CAA0401285.1"/>
    </source>
</evidence>
<evidence type="ECO:0000313" key="1">
    <source>
        <dbReference type="Araport" id="AT5G07572"/>
    </source>
</evidence>
<accession>A0A178U9K3</accession>
<dbReference type="GeneID" id="6240961"/>
<dbReference type="RefSeq" id="NP_001119188.1">
    <property type="nucleotide sequence ID" value="NM_001125716.1"/>
</dbReference>
<protein>
    <submittedName>
        <fullName evidence="3">Uncharacterized protein</fullName>
    </submittedName>
</protein>
<sequence length="116" mass="12591">MVRAVRPEVPPAIKLKARTVAVIPAGTRTGLNTRKSGMEAANAMAVPTSDKPASNKRNTAAVEAKNAIKTPLIVGFGDRNLSRFFLRNNIFNGQKIFLVLSDGYVVGFHELGEWIL</sequence>
<dbReference type="ExpressionAtlas" id="A0A178U9K3">
    <property type="expression patterns" value="baseline and differential"/>
</dbReference>
<dbReference type="EMBL" id="CACSHJ010000096">
    <property type="protein sequence ID" value="CAA0401285.1"/>
    <property type="molecule type" value="Genomic_DNA"/>
</dbReference>
<dbReference type="OrthoDB" id="1112057at2759"/>
<dbReference type="Proteomes" id="UP000426265">
    <property type="component" value="Unassembled WGS sequence"/>
</dbReference>
<evidence type="ECO:0000313" key="5">
    <source>
        <dbReference type="Proteomes" id="UP000078284"/>
    </source>
</evidence>
<gene>
    <name evidence="1" type="ordered locus">At5g07572</name>
    <name evidence="3" type="ordered locus">AXX17_At5g07300</name>
    <name evidence="4" type="ORF">AN1_LOCUS21581</name>
    <name evidence="2" type="ORF">C24_LOCUS21475</name>
</gene>
<organism evidence="3 5">
    <name type="scientific">Arabidopsis thaliana</name>
    <name type="common">Mouse-ear cress</name>
    <dbReference type="NCBI Taxonomy" id="3702"/>
    <lineage>
        <taxon>Eukaryota</taxon>
        <taxon>Viridiplantae</taxon>
        <taxon>Streptophyta</taxon>
        <taxon>Embryophyta</taxon>
        <taxon>Tracheophyta</taxon>
        <taxon>Spermatophyta</taxon>
        <taxon>Magnoliopsida</taxon>
        <taxon>eudicotyledons</taxon>
        <taxon>Gunneridae</taxon>
        <taxon>Pentapetalae</taxon>
        <taxon>rosids</taxon>
        <taxon>malvids</taxon>
        <taxon>Brassicales</taxon>
        <taxon>Brassicaceae</taxon>
        <taxon>Camelineae</taxon>
        <taxon>Arabidopsis</taxon>
    </lineage>
</organism>
<reference evidence="3" key="2">
    <citation type="submission" date="2016-03" db="EMBL/GenBank/DDBJ databases">
        <title>Full-length assembly of Arabidopsis thaliana Ler reveals the complement of translocations and inversions.</title>
        <authorList>
            <person name="Zapata L."/>
            <person name="Schneeberger K."/>
            <person name="Ossowski S."/>
        </authorList>
    </citation>
    <scope>NUCLEOTIDE SEQUENCE [LARGE SCALE GENOMIC DNA]</scope>
    <source>
        <tissue evidence="3">Leaf</tissue>
    </source>
</reference>
<name>A0A178U9K3_ARATH</name>
<dbReference type="EMBL" id="CACRSJ010000110">
    <property type="protein sequence ID" value="VYS66178.1"/>
    <property type="molecule type" value="Genomic_DNA"/>
</dbReference>
<dbReference type="Proteomes" id="UP000434276">
    <property type="component" value="Unassembled WGS sequence"/>
</dbReference>
<reference evidence="2 7" key="3">
    <citation type="submission" date="2019-12" db="EMBL/GenBank/DDBJ databases">
        <authorList>
            <person name="Jiao W.-B."/>
            <person name="Schneeberger K."/>
        </authorList>
    </citation>
    <scope>NUCLEOTIDE SEQUENCE [LARGE SCALE GENOMIC DNA]</scope>
    <source>
        <strain evidence="6">cv. An-1</strain>
        <strain evidence="7">cv. C24</strain>
    </source>
</reference>
<dbReference type="Proteomes" id="UP000078284">
    <property type="component" value="Chromosome 5"/>
</dbReference>
<evidence type="ECO:0000313" key="6">
    <source>
        <dbReference type="Proteomes" id="UP000426265"/>
    </source>
</evidence>
<dbReference type="KEGG" id="ath:AT5G07572"/>